<keyword evidence="5" id="KW-0255">Endonuclease</keyword>
<evidence type="ECO:0000256" key="9">
    <source>
        <dbReference type="ARBA" id="ARBA00023172"/>
    </source>
</evidence>
<evidence type="ECO:0000256" key="5">
    <source>
        <dbReference type="ARBA" id="ARBA00022759"/>
    </source>
</evidence>
<keyword evidence="12" id="KW-0469">Meiosis</keyword>
<dbReference type="InterPro" id="IPR033310">
    <property type="entry name" value="Mms4/EME1/EME2"/>
</dbReference>
<keyword evidence="6" id="KW-0227">DNA damage</keyword>
<evidence type="ECO:0008006" key="15">
    <source>
        <dbReference type="Google" id="ProtNLM"/>
    </source>
</evidence>
<keyword evidence="9" id="KW-0233">DNA recombination</keyword>
<keyword evidence="3" id="KW-0540">Nuclease</keyword>
<evidence type="ECO:0000256" key="11">
    <source>
        <dbReference type="ARBA" id="ARBA00023242"/>
    </source>
</evidence>
<dbReference type="GO" id="GO:0005634">
    <property type="term" value="C:nucleus"/>
    <property type="evidence" value="ECO:0007669"/>
    <property type="project" value="UniProtKB-SubCell"/>
</dbReference>
<keyword evidence="8" id="KW-0460">Magnesium</keyword>
<evidence type="ECO:0000256" key="1">
    <source>
        <dbReference type="ARBA" id="ARBA00001946"/>
    </source>
</evidence>
<reference evidence="13" key="2">
    <citation type="submission" date="2022-10" db="EMBL/GenBank/DDBJ databases">
        <authorList>
            <consortium name="ENA_rothamsted_submissions"/>
            <consortium name="culmorum"/>
            <person name="King R."/>
        </authorList>
    </citation>
    <scope>NUCLEOTIDE SEQUENCE</scope>
</reference>
<organism evidence="13 14">
    <name type="scientific">Chironomus riparius</name>
    <dbReference type="NCBI Taxonomy" id="315576"/>
    <lineage>
        <taxon>Eukaryota</taxon>
        <taxon>Metazoa</taxon>
        <taxon>Ecdysozoa</taxon>
        <taxon>Arthropoda</taxon>
        <taxon>Hexapoda</taxon>
        <taxon>Insecta</taxon>
        <taxon>Pterygota</taxon>
        <taxon>Neoptera</taxon>
        <taxon>Endopterygota</taxon>
        <taxon>Diptera</taxon>
        <taxon>Nematocera</taxon>
        <taxon>Chironomoidea</taxon>
        <taxon>Chironomidae</taxon>
        <taxon>Chironominae</taxon>
        <taxon>Chironomus</taxon>
    </lineage>
</organism>
<evidence type="ECO:0000256" key="2">
    <source>
        <dbReference type="ARBA" id="ARBA00004123"/>
    </source>
</evidence>
<dbReference type="PANTHER" id="PTHR21077:SF5">
    <property type="entry name" value="CROSSOVER JUNCTION ENDONUCLEASE MMS4"/>
    <property type="match status" value="1"/>
</dbReference>
<keyword evidence="14" id="KW-1185">Reference proteome</keyword>
<reference evidence="13" key="1">
    <citation type="submission" date="2022-01" db="EMBL/GenBank/DDBJ databases">
        <authorList>
            <person name="King R."/>
        </authorList>
    </citation>
    <scope>NUCLEOTIDE SEQUENCE</scope>
</reference>
<dbReference type="InterPro" id="IPR042530">
    <property type="entry name" value="EME1/EME2_C"/>
</dbReference>
<dbReference type="Gene3D" id="1.10.150.670">
    <property type="entry name" value="Crossover junction endonuclease EME1, DNA-binding domain"/>
    <property type="match status" value="1"/>
</dbReference>
<evidence type="ECO:0000256" key="12">
    <source>
        <dbReference type="ARBA" id="ARBA00023254"/>
    </source>
</evidence>
<dbReference type="GO" id="GO:0008821">
    <property type="term" value="F:crossover junction DNA endonuclease activity"/>
    <property type="evidence" value="ECO:0007669"/>
    <property type="project" value="TreeGrafter"/>
</dbReference>
<dbReference type="GO" id="GO:0048476">
    <property type="term" value="C:Holliday junction resolvase complex"/>
    <property type="evidence" value="ECO:0007669"/>
    <property type="project" value="InterPro"/>
</dbReference>
<dbReference type="GO" id="GO:0046872">
    <property type="term" value="F:metal ion binding"/>
    <property type="evidence" value="ECO:0007669"/>
    <property type="project" value="UniProtKB-KW"/>
</dbReference>
<evidence type="ECO:0000256" key="10">
    <source>
        <dbReference type="ARBA" id="ARBA00023204"/>
    </source>
</evidence>
<evidence type="ECO:0000256" key="8">
    <source>
        <dbReference type="ARBA" id="ARBA00022842"/>
    </source>
</evidence>
<keyword evidence="4" id="KW-0479">Metal-binding</keyword>
<sequence length="325" mass="37310">MEEADKEGKITQKERRRIEVQKRKFRLEQERVLKPGECNKYIKAVIYNKITEELAGSRIIQKLTELDMKAEISSSATPNTITWKRQMNQKIITEDGKIIQFDDVEKDEPYLLIILMADEFAKAVKENQLMNIVQSAQELCSTEAISTTLVVYGLKTYCRKNKNKIGMKETEIKLTQLQILANCSHRLHETPDDLALTVSQISKAIAEEPFKSKQNHKLDQEQLFLCSDVKVNVIENDPDSYARLWNAQLNCLPKVTFDVAQSISKEYPMPRKLIEAYKTCDNKNQMLADIQIIKTGPLSKYRRIGPELSKKIATLLTSSNPEDLL</sequence>
<dbReference type="OrthoDB" id="343092at2759"/>
<dbReference type="GO" id="GO:0000712">
    <property type="term" value="P:resolution of meiotic recombination intermediates"/>
    <property type="evidence" value="ECO:0007669"/>
    <property type="project" value="TreeGrafter"/>
</dbReference>
<proteinExistence type="predicted"/>
<keyword evidence="7" id="KW-0378">Hydrolase</keyword>
<dbReference type="CDD" id="cd20083">
    <property type="entry name" value="XPF_nuclease_EME"/>
    <property type="match status" value="1"/>
</dbReference>
<keyword evidence="10" id="KW-0234">DNA repair</keyword>
<dbReference type="Proteomes" id="UP001153620">
    <property type="component" value="Chromosome 1"/>
</dbReference>
<dbReference type="EMBL" id="OU895877">
    <property type="protein sequence ID" value="CAG9798012.1"/>
    <property type="molecule type" value="Genomic_DNA"/>
</dbReference>
<dbReference type="GO" id="GO:0031297">
    <property type="term" value="P:replication fork processing"/>
    <property type="evidence" value="ECO:0007669"/>
    <property type="project" value="TreeGrafter"/>
</dbReference>
<dbReference type="AlphaFoldDB" id="A0A9N9RJJ3"/>
<evidence type="ECO:0000256" key="4">
    <source>
        <dbReference type="ARBA" id="ARBA00022723"/>
    </source>
</evidence>
<dbReference type="GO" id="GO:0006302">
    <property type="term" value="P:double-strand break repair"/>
    <property type="evidence" value="ECO:0007669"/>
    <property type="project" value="TreeGrafter"/>
</dbReference>
<comment type="cofactor">
    <cofactor evidence="1">
        <name>Mg(2+)</name>
        <dbReference type="ChEBI" id="CHEBI:18420"/>
    </cofactor>
</comment>
<comment type="subcellular location">
    <subcellularLocation>
        <location evidence="2">Nucleus</location>
    </subcellularLocation>
</comment>
<evidence type="ECO:0000256" key="6">
    <source>
        <dbReference type="ARBA" id="ARBA00022763"/>
    </source>
</evidence>
<accession>A0A9N9RJJ3</accession>
<dbReference type="GO" id="GO:0031573">
    <property type="term" value="P:mitotic intra-S DNA damage checkpoint signaling"/>
    <property type="evidence" value="ECO:0007669"/>
    <property type="project" value="TreeGrafter"/>
</dbReference>
<keyword evidence="11" id="KW-0539">Nucleus</keyword>
<evidence type="ECO:0000313" key="13">
    <source>
        <dbReference type="EMBL" id="CAG9798012.1"/>
    </source>
</evidence>
<evidence type="ECO:0000313" key="14">
    <source>
        <dbReference type="Proteomes" id="UP001153620"/>
    </source>
</evidence>
<dbReference type="Pfam" id="PF21292">
    <property type="entry name" value="EME1-MUS81_C"/>
    <property type="match status" value="1"/>
</dbReference>
<evidence type="ECO:0000256" key="3">
    <source>
        <dbReference type="ARBA" id="ARBA00022722"/>
    </source>
</evidence>
<evidence type="ECO:0000256" key="7">
    <source>
        <dbReference type="ARBA" id="ARBA00022801"/>
    </source>
</evidence>
<gene>
    <name evidence="13" type="ORF">CHIRRI_LOCUS997</name>
</gene>
<dbReference type="InterPro" id="IPR047524">
    <property type="entry name" value="XPF_nuclease_EME1_plant/arthr"/>
</dbReference>
<protein>
    <recommendedName>
        <fullName evidence="15">Crossover junction endonuclease EME1</fullName>
    </recommendedName>
</protein>
<dbReference type="Gene3D" id="3.40.50.10130">
    <property type="match status" value="1"/>
</dbReference>
<name>A0A9N9RJJ3_9DIPT</name>
<dbReference type="PANTHER" id="PTHR21077">
    <property type="entry name" value="EME1 PROTEIN"/>
    <property type="match status" value="1"/>
</dbReference>